<keyword evidence="5 6" id="KW-0472">Membrane</keyword>
<dbReference type="InterPro" id="IPR002528">
    <property type="entry name" value="MATE_fam"/>
</dbReference>
<dbReference type="GO" id="GO:0015297">
    <property type="term" value="F:antiporter activity"/>
    <property type="evidence" value="ECO:0007669"/>
    <property type="project" value="InterPro"/>
</dbReference>
<evidence type="ECO:0000256" key="4">
    <source>
        <dbReference type="ARBA" id="ARBA00022989"/>
    </source>
</evidence>
<comment type="similarity">
    <text evidence="2 6">Belongs to the multi antimicrobial extrusion (MATE) (TC 2.A.66.1) family.</text>
</comment>
<dbReference type="AlphaFoldDB" id="A0A7J5XUL7"/>
<dbReference type="Pfam" id="PF01554">
    <property type="entry name" value="MatE"/>
    <property type="match status" value="2"/>
</dbReference>
<dbReference type="OrthoDB" id="2126698at2759"/>
<evidence type="ECO:0000313" key="9">
    <source>
        <dbReference type="Proteomes" id="UP000518266"/>
    </source>
</evidence>
<comment type="caution">
    <text evidence="8">The sequence shown here is derived from an EMBL/GenBank/DDBJ whole genome shotgun (WGS) entry which is preliminary data.</text>
</comment>
<dbReference type="InterPro" id="IPR045069">
    <property type="entry name" value="MATE_euk"/>
</dbReference>
<keyword evidence="9" id="KW-1185">Reference proteome</keyword>
<name>A0A7J5XUL7_DISMA</name>
<dbReference type="Proteomes" id="UP000518266">
    <property type="component" value="Unassembled WGS sequence"/>
</dbReference>
<feature type="region of interest" description="Disordered" evidence="7">
    <location>
        <begin position="69"/>
        <end position="102"/>
    </location>
</feature>
<sequence length="758" mass="82980">MSKLETKVADSEAIPQPLQLFVSLMAAVGLTDQGHSLLQLGLYNTLTVDCWDRLDCDTLGNTRGRRLEFKLGSPDPADPPPGAGPVAGVSVGRSSGAEEDEEDEAAVSSKLFRCACVRRWVPLVYREELYQVLRLTGPLLLSRIMNFLLPFVNTIFCGHIGNAELAGYALASATINITTTATGYGLALACDTLISQTYGSKNLKRVGVILQRSTLILLLFTLPCWALIINSHNLLIILHQEEQVAKIAQIYVMAFLPAVPAMFLHMLQVAYLQNQGIILPQMYTAAVANIFNLGANYVLIFSLDMGVIPSPERDRVTVDVDRHHTTIQFENMFYHHVGSAIANSISQIAICLLLFGYIRWKKLHQQTWGGKSFTQYDLTKYVCRPLQATLSWSTDCLQEWGSYMRLAVPSLLMVCFEWWIWDVGGILAGVLGEVDLAAQHFPLGVHAAACVRVGNALGAGNTTRALVTCKVALFLSGMLALIQGVVIAGSKSVVGYIFTSDENIVNMVSQGLTVYTFLQFFDALLCVCSGILVGAGMQKIAALSNLVCYYCVGLPVGIALMFAAKLRILGLWLGIFICVVLETGFFLFLIFKLNWKKITHKAQLRGGRRVVVSPKRPISTLLNEAMVPDISDCPITAKLEGEALKSDGYCPVNSKDQELKVFPEAEDNNINAVGAERDAEQSEKTSKDTKTVTLLSVTELILRRGLILVISVLILVIGVAFHVAFPVPEFSAKNSANFTLNWNNDSTPTPLSPLHQDI</sequence>
<feature type="transmembrane region" description="Helical" evidence="6">
    <location>
        <begin position="570"/>
        <end position="591"/>
    </location>
</feature>
<feature type="transmembrane region" description="Helical" evidence="6">
    <location>
        <begin position="340"/>
        <end position="358"/>
    </location>
</feature>
<dbReference type="CDD" id="cd13132">
    <property type="entry name" value="MATE_eukaryotic"/>
    <property type="match status" value="1"/>
</dbReference>
<feature type="transmembrane region" description="Helical" evidence="6">
    <location>
        <begin position="547"/>
        <end position="564"/>
    </location>
</feature>
<evidence type="ECO:0000256" key="7">
    <source>
        <dbReference type="SAM" id="MobiDB-lite"/>
    </source>
</evidence>
<feature type="transmembrane region" description="Helical" evidence="6">
    <location>
        <begin position="250"/>
        <end position="271"/>
    </location>
</feature>
<protein>
    <recommendedName>
        <fullName evidence="6">Multidrug and toxin extrusion protein</fullName>
    </recommendedName>
</protein>
<evidence type="ECO:0000256" key="1">
    <source>
        <dbReference type="ARBA" id="ARBA00004141"/>
    </source>
</evidence>
<evidence type="ECO:0000256" key="3">
    <source>
        <dbReference type="ARBA" id="ARBA00022692"/>
    </source>
</evidence>
<organism evidence="8 9">
    <name type="scientific">Dissostichus mawsoni</name>
    <name type="common">Antarctic cod</name>
    <dbReference type="NCBI Taxonomy" id="36200"/>
    <lineage>
        <taxon>Eukaryota</taxon>
        <taxon>Metazoa</taxon>
        <taxon>Chordata</taxon>
        <taxon>Craniata</taxon>
        <taxon>Vertebrata</taxon>
        <taxon>Euteleostomi</taxon>
        <taxon>Actinopterygii</taxon>
        <taxon>Neopterygii</taxon>
        <taxon>Teleostei</taxon>
        <taxon>Neoteleostei</taxon>
        <taxon>Acanthomorphata</taxon>
        <taxon>Eupercaria</taxon>
        <taxon>Perciformes</taxon>
        <taxon>Notothenioidei</taxon>
        <taxon>Nototheniidae</taxon>
        <taxon>Dissostichus</taxon>
    </lineage>
</organism>
<dbReference type="PANTHER" id="PTHR11206">
    <property type="entry name" value="MULTIDRUG RESISTANCE PROTEIN"/>
    <property type="match status" value="1"/>
</dbReference>
<feature type="compositionally biased region" description="Low complexity" evidence="7">
    <location>
        <begin position="84"/>
        <end position="95"/>
    </location>
</feature>
<evidence type="ECO:0000256" key="2">
    <source>
        <dbReference type="ARBA" id="ARBA00010199"/>
    </source>
</evidence>
<reference evidence="8 9" key="1">
    <citation type="submission" date="2020-03" db="EMBL/GenBank/DDBJ databases">
        <title>Dissostichus mawsoni Genome sequencing and assembly.</title>
        <authorList>
            <person name="Park H."/>
        </authorList>
    </citation>
    <scope>NUCLEOTIDE SEQUENCE [LARGE SCALE GENOMIC DNA]</scope>
    <source>
        <strain evidence="8">DM0001</strain>
        <tissue evidence="8">Muscle</tissue>
    </source>
</reference>
<comment type="subcellular location">
    <subcellularLocation>
        <location evidence="1">Membrane</location>
        <topology evidence="1">Multi-pass membrane protein</topology>
    </subcellularLocation>
</comment>
<dbReference type="EMBL" id="JAAKFY010000020">
    <property type="protein sequence ID" value="KAF3840802.1"/>
    <property type="molecule type" value="Genomic_DNA"/>
</dbReference>
<evidence type="ECO:0000256" key="5">
    <source>
        <dbReference type="ARBA" id="ARBA00023136"/>
    </source>
</evidence>
<feature type="transmembrane region" description="Helical" evidence="6">
    <location>
        <begin position="514"/>
        <end position="535"/>
    </location>
</feature>
<evidence type="ECO:0000256" key="6">
    <source>
        <dbReference type="RuleBase" id="RU004914"/>
    </source>
</evidence>
<keyword evidence="3 6" id="KW-0812">Transmembrane</keyword>
<dbReference type="GO" id="GO:1990961">
    <property type="term" value="P:xenobiotic detoxification by transmembrane export across the plasma membrane"/>
    <property type="evidence" value="ECO:0007669"/>
    <property type="project" value="InterPro"/>
</dbReference>
<gene>
    <name evidence="8" type="ORF">F7725_006664</name>
</gene>
<feature type="transmembrane region" description="Helical" evidence="6">
    <location>
        <begin position="283"/>
        <end position="303"/>
    </location>
</feature>
<dbReference type="GO" id="GO:0016020">
    <property type="term" value="C:membrane"/>
    <property type="evidence" value="ECO:0007669"/>
    <property type="project" value="UniProtKB-SubCell"/>
</dbReference>
<feature type="transmembrane region" description="Helical" evidence="6">
    <location>
        <begin position="215"/>
        <end position="238"/>
    </location>
</feature>
<evidence type="ECO:0000313" key="8">
    <source>
        <dbReference type="EMBL" id="KAF3840802.1"/>
    </source>
</evidence>
<feature type="transmembrane region" description="Helical" evidence="6">
    <location>
        <begin position="144"/>
        <end position="162"/>
    </location>
</feature>
<proteinExistence type="inferred from homology"/>
<feature type="transmembrane region" description="Helical" evidence="6">
    <location>
        <begin position="471"/>
        <end position="494"/>
    </location>
</feature>
<accession>A0A7J5XUL7</accession>
<dbReference type="GO" id="GO:0042910">
    <property type="term" value="F:xenobiotic transmembrane transporter activity"/>
    <property type="evidence" value="ECO:0007669"/>
    <property type="project" value="InterPro"/>
</dbReference>
<feature type="transmembrane region" description="Helical" evidence="6">
    <location>
        <begin position="705"/>
        <end position="725"/>
    </location>
</feature>
<keyword evidence="4 6" id="KW-1133">Transmembrane helix</keyword>
<feature type="transmembrane region" description="Helical" evidence="6">
    <location>
        <begin position="168"/>
        <end position="194"/>
    </location>
</feature>